<gene>
    <name evidence="1" type="ORF">EZS28_014048</name>
</gene>
<organism evidence="1 2">
    <name type="scientific">Streblomastix strix</name>
    <dbReference type="NCBI Taxonomy" id="222440"/>
    <lineage>
        <taxon>Eukaryota</taxon>
        <taxon>Metamonada</taxon>
        <taxon>Preaxostyla</taxon>
        <taxon>Oxymonadida</taxon>
        <taxon>Streblomastigidae</taxon>
        <taxon>Streblomastix</taxon>
    </lineage>
</organism>
<dbReference type="Proteomes" id="UP000324800">
    <property type="component" value="Unassembled WGS sequence"/>
</dbReference>
<evidence type="ECO:0000313" key="1">
    <source>
        <dbReference type="EMBL" id="KAA6390423.1"/>
    </source>
</evidence>
<sequence length="106" mass="12136">MKIGIGIGIGIRFIRDFIYIKLLCVGLGGFLIGTGGEDYEDEEQYQCVEEFVSDEEVKKEELDADDYDEDEDQIDVEDEVKGGDKGVIEKDVYEDDCDFQVYQSWI</sequence>
<proteinExistence type="predicted"/>
<comment type="caution">
    <text evidence="1">The sequence shown here is derived from an EMBL/GenBank/DDBJ whole genome shotgun (WGS) entry which is preliminary data.</text>
</comment>
<accession>A0A5J4W7A8</accession>
<reference evidence="1 2" key="1">
    <citation type="submission" date="2019-03" db="EMBL/GenBank/DDBJ databases">
        <title>Single cell metagenomics reveals metabolic interactions within the superorganism composed of flagellate Streblomastix strix and complex community of Bacteroidetes bacteria on its surface.</title>
        <authorList>
            <person name="Treitli S.C."/>
            <person name="Kolisko M."/>
            <person name="Husnik F."/>
            <person name="Keeling P."/>
            <person name="Hampl V."/>
        </authorList>
    </citation>
    <scope>NUCLEOTIDE SEQUENCE [LARGE SCALE GENOMIC DNA]</scope>
    <source>
        <strain evidence="1">ST1C</strain>
    </source>
</reference>
<evidence type="ECO:0000313" key="2">
    <source>
        <dbReference type="Proteomes" id="UP000324800"/>
    </source>
</evidence>
<dbReference type="EMBL" id="SNRW01003224">
    <property type="protein sequence ID" value="KAA6390423.1"/>
    <property type="molecule type" value="Genomic_DNA"/>
</dbReference>
<name>A0A5J4W7A8_9EUKA</name>
<protein>
    <submittedName>
        <fullName evidence="1">Uncharacterized protein</fullName>
    </submittedName>
</protein>
<dbReference type="AlphaFoldDB" id="A0A5J4W7A8"/>